<evidence type="ECO:0000256" key="1">
    <source>
        <dbReference type="ARBA" id="ARBA00008535"/>
    </source>
</evidence>
<dbReference type="InterPro" id="IPR006703">
    <property type="entry name" value="G_AIG1"/>
</dbReference>
<dbReference type="PANTHER" id="PTHR10903">
    <property type="entry name" value="GTPASE, IMAP FAMILY MEMBER-RELATED"/>
    <property type="match status" value="1"/>
</dbReference>
<dbReference type="OMA" id="CGGQVCA"/>
<dbReference type="InterPro" id="IPR045058">
    <property type="entry name" value="GIMA/IAN/Toc"/>
</dbReference>
<feature type="domain" description="AIG1-type G" evidence="4">
    <location>
        <begin position="17"/>
        <end position="225"/>
    </location>
</feature>
<dbReference type="Gene3D" id="3.40.50.300">
    <property type="entry name" value="P-loop containing nucleotide triphosphate hydrolases"/>
    <property type="match status" value="1"/>
</dbReference>
<sequence length="326" mass="36397">MAGLEDTTDLRLPSASEPIKNIVLVGRTGNGKSATGNSLIGKQVFRSETRATGVTMKCETCVAVTPCGTGINVIDTPGLFDLSVSAEYLSQEIINCLVLAEDGLHAVVLVLSVRTRISQEEEATLNTLQVIFGSQIIDYLVVLFTGGDELEANNMTLDDYLSKGCPEFLKTVLRLCGGRRILFDNRTTDEGKKVKQVQELLAHVAAIEKSTSGIPFTDEMHRKIQKEAETLREQQKEVESKDLAAAEIEKWKKHYQTEHDKNMNMMAEMLGNRLREDSERQEKMLLALRDNLEISQRQNKLNELTDNEPDLIHCGVSLRRMPCNML</sequence>
<reference evidence="6" key="2">
    <citation type="submission" date="2016-03" db="EMBL/GenBank/DDBJ databases">
        <title>Full-length assembly of Arabidopsis thaliana Ler reveals the complement of translocations and inversions.</title>
        <authorList>
            <person name="Zapata L."/>
            <person name="Schneeberger K."/>
            <person name="Ossowski S."/>
        </authorList>
    </citation>
    <scope>NUCLEOTIDE SEQUENCE [LARGE SCALE GENOMIC DNA]</scope>
    <source>
        <tissue evidence="6">Leaf</tissue>
    </source>
</reference>
<dbReference type="KEGG" id="ath:AT1G33900"/>
<protein>
    <recommendedName>
        <fullName evidence="4">AIG1-type G domain-containing protein</fullName>
    </recommendedName>
</protein>
<dbReference type="ExpressionAtlas" id="A0A178WK48">
    <property type="expression patterns" value="baseline and differential"/>
</dbReference>
<gene>
    <name evidence="6" type="ordered locus">AXX17_At1g34570</name>
    <name evidence="5" type="ORF">C24_LOCUS3326</name>
</gene>
<evidence type="ECO:0000259" key="4">
    <source>
        <dbReference type="PROSITE" id="PS51720"/>
    </source>
</evidence>
<reference evidence="5 8" key="3">
    <citation type="submission" date="2019-12" db="EMBL/GenBank/DDBJ databases">
        <authorList>
            <person name="Jiao W.-B."/>
            <person name="Schneeberger K."/>
        </authorList>
    </citation>
    <scope>NUCLEOTIDE SEQUENCE [LARGE SCALE GENOMIC DNA]</scope>
    <source>
        <strain evidence="8">cv. C24</strain>
    </source>
</reference>
<dbReference type="SMR" id="A0A178WK48"/>
<dbReference type="Proteomes" id="UP000434276">
    <property type="component" value="Unassembled WGS sequence"/>
</dbReference>
<accession>A0A5S9WLL6</accession>
<dbReference type="FunFam" id="3.40.50.300:FF:000840">
    <property type="entry name" value="Immune-associated nucleotide-binding protein 9"/>
    <property type="match status" value="1"/>
</dbReference>
<dbReference type="PROSITE" id="PS51720">
    <property type="entry name" value="G_AIG1"/>
    <property type="match status" value="1"/>
</dbReference>
<dbReference type="EMBL" id="LUHQ01000001">
    <property type="protein sequence ID" value="OAP17895.1"/>
    <property type="molecule type" value="Genomic_DNA"/>
</dbReference>
<dbReference type="RefSeq" id="NP_174652.1">
    <property type="nucleotide sequence ID" value="NM_103112.1"/>
</dbReference>
<dbReference type="AlphaFoldDB" id="A0A178WK48"/>
<keyword evidence="2" id="KW-0547">Nucleotide-binding</keyword>
<dbReference type="OrthoDB" id="1071369at2759"/>
<dbReference type="InterPro" id="IPR027417">
    <property type="entry name" value="P-loop_NTPase"/>
</dbReference>
<evidence type="ECO:0000256" key="2">
    <source>
        <dbReference type="ARBA" id="ARBA00022741"/>
    </source>
</evidence>
<proteinExistence type="inferred from homology"/>
<dbReference type="SUPFAM" id="SSF52540">
    <property type="entry name" value="P-loop containing nucleoside triphosphate hydrolases"/>
    <property type="match status" value="1"/>
</dbReference>
<dbReference type="Proteomes" id="UP000078284">
    <property type="component" value="Chromosome 1"/>
</dbReference>
<comment type="similarity">
    <text evidence="1">Belongs to the TRAFAC class TrmE-Era-EngA-EngB-Septin-like GTPase superfamily. AIG1/Toc34/Toc159-like paraseptin GTPase family. IAN subfamily.</text>
</comment>
<accession>A0A178WK48</accession>
<dbReference type="PANTHER" id="PTHR10903:SF146">
    <property type="entry name" value="AIG1-LIKE PROTEIN_ 48352-49494-RELATED"/>
    <property type="match status" value="1"/>
</dbReference>
<keyword evidence="3" id="KW-0342">GTP-binding</keyword>
<name>A0A178WK48_ARATH</name>
<dbReference type="Pfam" id="PF04548">
    <property type="entry name" value="AIG1"/>
    <property type="match status" value="1"/>
</dbReference>
<organism evidence="6 7">
    <name type="scientific">Arabidopsis thaliana</name>
    <name type="common">Mouse-ear cress</name>
    <dbReference type="NCBI Taxonomy" id="3702"/>
    <lineage>
        <taxon>Eukaryota</taxon>
        <taxon>Viridiplantae</taxon>
        <taxon>Streptophyta</taxon>
        <taxon>Embryophyta</taxon>
        <taxon>Tracheophyta</taxon>
        <taxon>Spermatophyta</taxon>
        <taxon>Magnoliopsida</taxon>
        <taxon>eudicotyledons</taxon>
        <taxon>Gunneridae</taxon>
        <taxon>Pentapetalae</taxon>
        <taxon>rosids</taxon>
        <taxon>malvids</taxon>
        <taxon>Brassicales</taxon>
        <taxon>Brassicaceae</taxon>
        <taxon>Camelineae</taxon>
        <taxon>Arabidopsis</taxon>
    </lineage>
</organism>
<reference evidence="7" key="1">
    <citation type="journal article" date="2016" name="Proc. Natl. Acad. Sci. U.S.A.">
        <title>Chromosome-level assembly of Arabidopsis thaliana Ler reveals the extent of translocation and inversion polymorphisms.</title>
        <authorList>
            <person name="Zapata L."/>
            <person name="Ding J."/>
            <person name="Willing E.M."/>
            <person name="Hartwig B."/>
            <person name="Bezdan D."/>
            <person name="Jiao W.B."/>
            <person name="Patel V."/>
            <person name="Velikkakam James G."/>
            <person name="Koornneef M."/>
            <person name="Ossowski S."/>
            <person name="Schneeberger K."/>
        </authorList>
    </citation>
    <scope>NUCLEOTIDE SEQUENCE [LARGE SCALE GENOMIC DNA]</scope>
    <source>
        <strain evidence="7">cv. Landsberg erecta</strain>
    </source>
</reference>
<evidence type="ECO:0000313" key="7">
    <source>
        <dbReference type="Proteomes" id="UP000078284"/>
    </source>
</evidence>
<evidence type="ECO:0000313" key="6">
    <source>
        <dbReference type="EMBL" id="OAP17895.1"/>
    </source>
</evidence>
<dbReference type="GO" id="GO:0005525">
    <property type="term" value="F:GTP binding"/>
    <property type="evidence" value="ECO:0007669"/>
    <property type="project" value="UniProtKB-KW"/>
</dbReference>
<evidence type="ECO:0000313" key="8">
    <source>
        <dbReference type="Proteomes" id="UP000434276"/>
    </source>
</evidence>
<dbReference type="CDD" id="cd01852">
    <property type="entry name" value="AIG1"/>
    <property type="match status" value="1"/>
</dbReference>
<evidence type="ECO:0000313" key="5">
    <source>
        <dbReference type="EMBL" id="CAA0264932.1"/>
    </source>
</evidence>
<evidence type="ECO:0000256" key="3">
    <source>
        <dbReference type="ARBA" id="ARBA00023134"/>
    </source>
</evidence>
<dbReference type="EMBL" id="CACSHJ010000087">
    <property type="protein sequence ID" value="CAA0264932.1"/>
    <property type="molecule type" value="Genomic_DNA"/>
</dbReference>